<sequence>MSVNADMSDGQKIANQQGTVRTLYSKKKTVAEGLLDVGLIMANATQLKSLLSVGDSHRFFYVLLVIISLSILLQIAIGILLLYLGATEGKRETEVKSERMNNATLLLIFIVTLLNVFITAFGIELSSE</sequence>
<evidence type="ECO:0000313" key="8">
    <source>
        <dbReference type="EMBL" id="KAJ8301849.1"/>
    </source>
</evidence>
<reference evidence="8 9" key="1">
    <citation type="submission" date="2022-12" db="EMBL/GenBank/DDBJ databases">
        <title>Chromosome-level genome of Tegillarca granosa.</title>
        <authorList>
            <person name="Kim J."/>
        </authorList>
    </citation>
    <scope>NUCLEOTIDE SEQUENCE [LARGE SCALE GENOMIC DNA]</scope>
    <source>
        <strain evidence="8">Teg-2019</strain>
        <tissue evidence="8">Adductor muscle</tissue>
    </source>
</reference>
<evidence type="ECO:0000256" key="2">
    <source>
        <dbReference type="ARBA" id="ARBA00008141"/>
    </source>
</evidence>
<evidence type="ECO:0000256" key="6">
    <source>
        <dbReference type="ARBA" id="ARBA00023136"/>
    </source>
</evidence>
<evidence type="ECO:0000256" key="3">
    <source>
        <dbReference type="ARBA" id="ARBA00022692"/>
    </source>
</evidence>
<feature type="transmembrane region" description="Helical" evidence="7">
    <location>
        <begin position="59"/>
        <end position="84"/>
    </location>
</feature>
<protein>
    <recommendedName>
        <fullName evidence="10">Ninjurin-2</fullName>
    </recommendedName>
</protein>
<dbReference type="EMBL" id="JARBDR010000918">
    <property type="protein sequence ID" value="KAJ8301849.1"/>
    <property type="molecule type" value="Genomic_DNA"/>
</dbReference>
<evidence type="ECO:0008006" key="10">
    <source>
        <dbReference type="Google" id="ProtNLM"/>
    </source>
</evidence>
<keyword evidence="6 7" id="KW-0472">Membrane</keyword>
<feature type="transmembrane region" description="Helical" evidence="7">
    <location>
        <begin position="105"/>
        <end position="123"/>
    </location>
</feature>
<evidence type="ECO:0000313" key="9">
    <source>
        <dbReference type="Proteomes" id="UP001217089"/>
    </source>
</evidence>
<comment type="caution">
    <text evidence="8">The sequence shown here is derived from an EMBL/GenBank/DDBJ whole genome shotgun (WGS) entry which is preliminary data.</text>
</comment>
<dbReference type="InterPro" id="IPR007007">
    <property type="entry name" value="Ninjurin"/>
</dbReference>
<accession>A0ABQ9E929</accession>
<organism evidence="8 9">
    <name type="scientific">Tegillarca granosa</name>
    <name type="common">Malaysian cockle</name>
    <name type="synonym">Anadara granosa</name>
    <dbReference type="NCBI Taxonomy" id="220873"/>
    <lineage>
        <taxon>Eukaryota</taxon>
        <taxon>Metazoa</taxon>
        <taxon>Spiralia</taxon>
        <taxon>Lophotrochozoa</taxon>
        <taxon>Mollusca</taxon>
        <taxon>Bivalvia</taxon>
        <taxon>Autobranchia</taxon>
        <taxon>Pteriomorphia</taxon>
        <taxon>Arcoida</taxon>
        <taxon>Arcoidea</taxon>
        <taxon>Arcidae</taxon>
        <taxon>Tegillarca</taxon>
    </lineage>
</organism>
<keyword evidence="4" id="KW-0130">Cell adhesion</keyword>
<dbReference type="PANTHER" id="PTHR12316">
    <property type="entry name" value="NINJURIN-RELATED"/>
    <property type="match status" value="1"/>
</dbReference>
<keyword evidence="9" id="KW-1185">Reference proteome</keyword>
<keyword evidence="3 7" id="KW-0812">Transmembrane</keyword>
<dbReference type="Proteomes" id="UP001217089">
    <property type="component" value="Unassembled WGS sequence"/>
</dbReference>
<comment type="similarity">
    <text evidence="2">Belongs to the ninjurin family.</text>
</comment>
<comment type="subcellular location">
    <subcellularLocation>
        <location evidence="1">Membrane</location>
        <topology evidence="1">Multi-pass membrane protein</topology>
    </subcellularLocation>
</comment>
<dbReference type="Pfam" id="PF04923">
    <property type="entry name" value="Ninjurin"/>
    <property type="match status" value="1"/>
</dbReference>
<evidence type="ECO:0000256" key="1">
    <source>
        <dbReference type="ARBA" id="ARBA00004141"/>
    </source>
</evidence>
<evidence type="ECO:0000256" key="4">
    <source>
        <dbReference type="ARBA" id="ARBA00022889"/>
    </source>
</evidence>
<name>A0ABQ9E929_TEGGR</name>
<evidence type="ECO:0000256" key="7">
    <source>
        <dbReference type="SAM" id="Phobius"/>
    </source>
</evidence>
<keyword evidence="5 7" id="KW-1133">Transmembrane helix</keyword>
<proteinExistence type="inferred from homology"/>
<evidence type="ECO:0000256" key="5">
    <source>
        <dbReference type="ARBA" id="ARBA00022989"/>
    </source>
</evidence>
<gene>
    <name evidence="8" type="ORF">KUTeg_020836</name>
</gene>
<dbReference type="PANTHER" id="PTHR12316:SF17">
    <property type="entry name" value="NINJURIN C, ISOFORM D"/>
    <property type="match status" value="1"/>
</dbReference>